<gene>
    <name evidence="6" type="ORF">N7509_012935</name>
</gene>
<dbReference type="GO" id="GO:0005634">
    <property type="term" value="C:nucleus"/>
    <property type="evidence" value="ECO:0007669"/>
    <property type="project" value="UniProtKB-SubCell"/>
</dbReference>
<sequence>MDPNLTLAHITHNTSMILLHQSIAYPRAHILEKLQLASTASAETCQLAALETANIVQKYLQYTPFVGLVSPHFSFCTFISAHAILGELFQSTAQALSNSQPTVHSNIHKTELPDTYKILLSSLQQMSDRWTSMNPELKMDDNIKNFAGGLLDQLQVSQEASASLSFDYIAEVNRALGVEVPARSPDNSQWIEERRAQQRHSIIPVTGNRSHYIRNDREMGGSSHDSGSLGSRYIRCLNTSCFLANTISTARKHRFQGPFKMAERQVKAKYSPTRHFRI</sequence>
<dbReference type="PANTHER" id="PTHR47338:SF23">
    <property type="entry name" value="ZN(II)2CYS6 TRANSCRIPTION FACTOR (EUROFUNG)"/>
    <property type="match status" value="1"/>
</dbReference>
<dbReference type="InterPro" id="IPR050815">
    <property type="entry name" value="TF_fung"/>
</dbReference>
<accession>A0A9W9SEC1</accession>
<keyword evidence="3" id="KW-0805">Transcription regulation</keyword>
<proteinExistence type="predicted"/>
<comment type="subcellular location">
    <subcellularLocation>
        <location evidence="1">Nucleus</location>
    </subcellularLocation>
</comment>
<keyword evidence="4" id="KW-0804">Transcription</keyword>
<comment type="caution">
    <text evidence="6">The sequence shown here is derived from an EMBL/GenBank/DDBJ whole genome shotgun (WGS) entry which is preliminary data.</text>
</comment>
<keyword evidence="7" id="KW-1185">Reference proteome</keyword>
<dbReference type="AlphaFoldDB" id="A0A9W9SEC1"/>
<evidence type="ECO:0000256" key="5">
    <source>
        <dbReference type="ARBA" id="ARBA00023242"/>
    </source>
</evidence>
<protein>
    <submittedName>
        <fullName evidence="6">Fungal-specific transcription factor domain-containing protein</fullName>
    </submittedName>
</protein>
<evidence type="ECO:0000313" key="7">
    <source>
        <dbReference type="Proteomes" id="UP001147747"/>
    </source>
</evidence>
<organism evidence="6 7">
    <name type="scientific">Penicillium cosmopolitanum</name>
    <dbReference type="NCBI Taxonomy" id="1131564"/>
    <lineage>
        <taxon>Eukaryota</taxon>
        <taxon>Fungi</taxon>
        <taxon>Dikarya</taxon>
        <taxon>Ascomycota</taxon>
        <taxon>Pezizomycotina</taxon>
        <taxon>Eurotiomycetes</taxon>
        <taxon>Eurotiomycetidae</taxon>
        <taxon>Eurotiales</taxon>
        <taxon>Aspergillaceae</taxon>
        <taxon>Penicillium</taxon>
    </lineage>
</organism>
<dbReference type="RefSeq" id="XP_056481079.1">
    <property type="nucleotide sequence ID" value="XM_056637572.1"/>
</dbReference>
<dbReference type="Proteomes" id="UP001147747">
    <property type="component" value="Unassembled WGS sequence"/>
</dbReference>
<reference evidence="6" key="1">
    <citation type="submission" date="2022-12" db="EMBL/GenBank/DDBJ databases">
        <authorList>
            <person name="Petersen C."/>
        </authorList>
    </citation>
    <scope>NUCLEOTIDE SEQUENCE</scope>
    <source>
        <strain evidence="6">IBT 29677</strain>
    </source>
</reference>
<dbReference type="GO" id="GO:0000981">
    <property type="term" value="F:DNA-binding transcription factor activity, RNA polymerase II-specific"/>
    <property type="evidence" value="ECO:0007669"/>
    <property type="project" value="InterPro"/>
</dbReference>
<evidence type="ECO:0000313" key="6">
    <source>
        <dbReference type="EMBL" id="KAJ5376049.1"/>
    </source>
</evidence>
<evidence type="ECO:0000256" key="3">
    <source>
        <dbReference type="ARBA" id="ARBA00023015"/>
    </source>
</evidence>
<keyword evidence="2" id="KW-0479">Metal-binding</keyword>
<dbReference type="PANTHER" id="PTHR47338">
    <property type="entry name" value="ZN(II)2CYS6 TRANSCRIPTION FACTOR (EUROFUNG)-RELATED"/>
    <property type="match status" value="1"/>
</dbReference>
<keyword evidence="5" id="KW-0539">Nucleus</keyword>
<dbReference type="GeneID" id="81376552"/>
<dbReference type="GO" id="GO:0046872">
    <property type="term" value="F:metal ion binding"/>
    <property type="evidence" value="ECO:0007669"/>
    <property type="project" value="UniProtKB-KW"/>
</dbReference>
<evidence type="ECO:0000256" key="4">
    <source>
        <dbReference type="ARBA" id="ARBA00023163"/>
    </source>
</evidence>
<evidence type="ECO:0000256" key="1">
    <source>
        <dbReference type="ARBA" id="ARBA00004123"/>
    </source>
</evidence>
<name>A0A9W9SEC1_9EURO</name>
<dbReference type="EMBL" id="JAPZBU010000012">
    <property type="protein sequence ID" value="KAJ5376049.1"/>
    <property type="molecule type" value="Genomic_DNA"/>
</dbReference>
<evidence type="ECO:0000256" key="2">
    <source>
        <dbReference type="ARBA" id="ARBA00022723"/>
    </source>
</evidence>
<dbReference type="OrthoDB" id="4456959at2759"/>
<reference evidence="6" key="2">
    <citation type="journal article" date="2023" name="IMA Fungus">
        <title>Comparative genomic study of the Penicillium genus elucidates a diverse pangenome and 15 lateral gene transfer events.</title>
        <authorList>
            <person name="Petersen C."/>
            <person name="Sorensen T."/>
            <person name="Nielsen M.R."/>
            <person name="Sondergaard T.E."/>
            <person name="Sorensen J.L."/>
            <person name="Fitzpatrick D.A."/>
            <person name="Frisvad J.C."/>
            <person name="Nielsen K.L."/>
        </authorList>
    </citation>
    <scope>NUCLEOTIDE SEQUENCE</scope>
    <source>
        <strain evidence="6">IBT 29677</strain>
    </source>
</reference>